<gene>
    <name evidence="1" type="ORF">ACFQ33_02450</name>
</gene>
<dbReference type="Proteomes" id="UP001597173">
    <property type="component" value="Unassembled WGS sequence"/>
</dbReference>
<dbReference type="EMBL" id="JBHTNF010000001">
    <property type="protein sequence ID" value="MFD1326761.1"/>
    <property type="molecule type" value="Genomic_DNA"/>
</dbReference>
<organism evidence="1 2">
    <name type="scientific">Mycoplana ramosa</name>
    <name type="common">Mycoplana bullata</name>
    <dbReference type="NCBI Taxonomy" id="40837"/>
    <lineage>
        <taxon>Bacteria</taxon>
        <taxon>Pseudomonadati</taxon>
        <taxon>Pseudomonadota</taxon>
        <taxon>Alphaproteobacteria</taxon>
        <taxon>Hyphomicrobiales</taxon>
        <taxon>Rhizobiaceae</taxon>
        <taxon>Mycoplana</taxon>
    </lineage>
</organism>
<proteinExistence type="predicted"/>
<reference evidence="2" key="1">
    <citation type="journal article" date="2019" name="Int. J. Syst. Evol. Microbiol.">
        <title>The Global Catalogue of Microorganisms (GCM) 10K type strain sequencing project: providing services to taxonomists for standard genome sequencing and annotation.</title>
        <authorList>
            <consortium name="The Broad Institute Genomics Platform"/>
            <consortium name="The Broad Institute Genome Sequencing Center for Infectious Disease"/>
            <person name="Wu L."/>
            <person name="Ma J."/>
        </authorList>
    </citation>
    <scope>NUCLEOTIDE SEQUENCE [LARGE SCALE GENOMIC DNA]</scope>
    <source>
        <strain evidence="2">CCUG 55609</strain>
    </source>
</reference>
<evidence type="ECO:0000313" key="2">
    <source>
        <dbReference type="Proteomes" id="UP001597173"/>
    </source>
</evidence>
<name>A0ABW3YQA0_MYCRA</name>
<comment type="caution">
    <text evidence="1">The sequence shown here is derived from an EMBL/GenBank/DDBJ whole genome shotgun (WGS) entry which is preliminary data.</text>
</comment>
<keyword evidence="2" id="KW-1185">Reference proteome</keyword>
<dbReference type="RefSeq" id="WP_374840071.1">
    <property type="nucleotide sequence ID" value="NZ_JBHEEW010000013.1"/>
</dbReference>
<accession>A0ABW3YQA0</accession>
<protein>
    <submittedName>
        <fullName evidence="1">Uncharacterized protein</fullName>
    </submittedName>
</protein>
<evidence type="ECO:0000313" key="1">
    <source>
        <dbReference type="EMBL" id="MFD1326761.1"/>
    </source>
</evidence>
<sequence length="77" mass="9054">MRIRFFIPQNGYSAEITKSREDGEYPIWVNRKFGTRIRELISDDFTIEVQDDGFIADFVYEDDAYAFLKTFGGRISD</sequence>